<reference evidence="1 2" key="1">
    <citation type="submission" date="2013-08" db="EMBL/GenBank/DDBJ databases">
        <title>The genome sequence of Skermanella stibiiresistens.</title>
        <authorList>
            <person name="Zhu W."/>
            <person name="Wang G."/>
        </authorList>
    </citation>
    <scope>NUCLEOTIDE SEQUENCE [LARGE SCALE GENOMIC DNA]</scope>
    <source>
        <strain evidence="1 2">SB22</strain>
    </source>
</reference>
<protein>
    <submittedName>
        <fullName evidence="1">Uncharacterized protein</fullName>
    </submittedName>
</protein>
<comment type="caution">
    <text evidence="1">The sequence shown here is derived from an EMBL/GenBank/DDBJ whole genome shotgun (WGS) entry which is preliminary data.</text>
</comment>
<keyword evidence="2" id="KW-1185">Reference proteome</keyword>
<organism evidence="1 2">
    <name type="scientific">Skermanella stibiiresistens SB22</name>
    <dbReference type="NCBI Taxonomy" id="1385369"/>
    <lineage>
        <taxon>Bacteria</taxon>
        <taxon>Pseudomonadati</taxon>
        <taxon>Pseudomonadota</taxon>
        <taxon>Alphaproteobacteria</taxon>
        <taxon>Rhodospirillales</taxon>
        <taxon>Azospirillaceae</taxon>
        <taxon>Skermanella</taxon>
    </lineage>
</organism>
<dbReference type="Proteomes" id="UP000019486">
    <property type="component" value="Unassembled WGS sequence"/>
</dbReference>
<evidence type="ECO:0000313" key="1">
    <source>
        <dbReference type="EMBL" id="EWY36399.1"/>
    </source>
</evidence>
<sequence>MCAAIPEEPDAELRRAVCLSHDISDAFNLPLYDAWFAARAMAVEMRPDLDETEIGRRVAMIIAWKEAQDDIALSWKAIAA</sequence>
<gene>
    <name evidence="1" type="ORF">N825_27010</name>
</gene>
<dbReference type="EMBL" id="AVFL01000044">
    <property type="protein sequence ID" value="EWY36399.1"/>
    <property type="molecule type" value="Genomic_DNA"/>
</dbReference>
<dbReference type="RefSeq" id="WP_157619675.1">
    <property type="nucleotide sequence ID" value="NZ_AVFL01000044.1"/>
</dbReference>
<name>W9GRL2_9PROT</name>
<accession>W9GRL2</accession>
<proteinExistence type="predicted"/>
<dbReference type="AlphaFoldDB" id="W9GRL2"/>
<evidence type="ECO:0000313" key="2">
    <source>
        <dbReference type="Proteomes" id="UP000019486"/>
    </source>
</evidence>